<evidence type="ECO:0000256" key="3">
    <source>
        <dbReference type="ARBA" id="ARBA00022630"/>
    </source>
</evidence>
<dbReference type="PANTHER" id="PTHR43098:SF3">
    <property type="entry name" value="L-ORNITHINE N(5)-MONOOXYGENASE-RELATED"/>
    <property type="match status" value="1"/>
</dbReference>
<accession>A0A9N8K3G5</accession>
<dbReference type="SUPFAM" id="SSF51905">
    <property type="entry name" value="FAD/NAD(P)-binding domain"/>
    <property type="match status" value="1"/>
</dbReference>
<evidence type="ECO:0000256" key="6">
    <source>
        <dbReference type="ARBA" id="ARBA00023002"/>
    </source>
</evidence>
<evidence type="ECO:0000256" key="2">
    <source>
        <dbReference type="ARBA" id="ARBA00010139"/>
    </source>
</evidence>
<dbReference type="EMBL" id="CAIJEO010000011">
    <property type="protein sequence ID" value="CAD0099893.1"/>
    <property type="molecule type" value="Genomic_DNA"/>
</dbReference>
<keyword evidence="6" id="KW-0560">Oxidoreductase</keyword>
<evidence type="ECO:0000256" key="7">
    <source>
        <dbReference type="ARBA" id="ARBA00023033"/>
    </source>
</evidence>
<dbReference type="Proteomes" id="UP000714618">
    <property type="component" value="Unassembled WGS sequence"/>
</dbReference>
<protein>
    <submittedName>
        <fullName evidence="8">Uncharacterized protein</fullName>
    </submittedName>
</protein>
<dbReference type="InterPro" id="IPR050775">
    <property type="entry name" value="FAD-binding_Monooxygenases"/>
</dbReference>
<dbReference type="GO" id="GO:0004497">
    <property type="term" value="F:monooxygenase activity"/>
    <property type="evidence" value="ECO:0007669"/>
    <property type="project" value="UniProtKB-KW"/>
</dbReference>
<comment type="caution">
    <text evidence="8">The sequence shown here is derived from an EMBL/GenBank/DDBJ whole genome shotgun (WGS) entry which is preliminary data.</text>
</comment>
<keyword evidence="9" id="KW-1185">Reference proteome</keyword>
<gene>
    <name evidence="8" type="ORF">AWRI4233_LOCUS8718</name>
</gene>
<keyword evidence="3" id="KW-0285">Flavoprotein</keyword>
<evidence type="ECO:0000313" key="8">
    <source>
        <dbReference type="EMBL" id="CAD0099893.1"/>
    </source>
</evidence>
<dbReference type="PANTHER" id="PTHR43098">
    <property type="entry name" value="L-ORNITHINE N(5)-MONOOXYGENASE-RELATED"/>
    <property type="match status" value="1"/>
</dbReference>
<dbReference type="AlphaFoldDB" id="A0A9N8K3G5"/>
<dbReference type="OrthoDB" id="66881at2759"/>
<evidence type="ECO:0000313" key="9">
    <source>
        <dbReference type="Proteomes" id="UP000714618"/>
    </source>
</evidence>
<dbReference type="Gene3D" id="3.50.50.60">
    <property type="entry name" value="FAD/NAD(P)-binding domain"/>
    <property type="match status" value="1"/>
</dbReference>
<evidence type="ECO:0000256" key="1">
    <source>
        <dbReference type="ARBA" id="ARBA00001974"/>
    </source>
</evidence>
<evidence type="ECO:0000256" key="5">
    <source>
        <dbReference type="ARBA" id="ARBA00022857"/>
    </source>
</evidence>
<organism evidence="8 9">
    <name type="scientific">Aureobasidium mustum</name>
    <dbReference type="NCBI Taxonomy" id="2773714"/>
    <lineage>
        <taxon>Eukaryota</taxon>
        <taxon>Fungi</taxon>
        <taxon>Dikarya</taxon>
        <taxon>Ascomycota</taxon>
        <taxon>Pezizomycotina</taxon>
        <taxon>Dothideomycetes</taxon>
        <taxon>Dothideomycetidae</taxon>
        <taxon>Dothideales</taxon>
        <taxon>Saccotheciaceae</taxon>
        <taxon>Aureobasidium</taxon>
    </lineage>
</organism>
<comment type="cofactor">
    <cofactor evidence="1">
        <name>FAD</name>
        <dbReference type="ChEBI" id="CHEBI:57692"/>
    </cofactor>
</comment>
<keyword evidence="7" id="KW-0503">Monooxygenase</keyword>
<proteinExistence type="inferred from homology"/>
<name>A0A9N8K3G5_9PEZI</name>
<sequence length="137" mass="15604">MDYKKIVFLNVNRRDKVRARLDVLRLKDKFAPMKKPHAFGCKRVSLENGFYELFNEPSVHLVDMNETPVLEITPNGIKTSEKEWEFDIVVCATGFDAITGGILDMNIQGRDGCKLEDFWSDGVKTNLGMCVPSFPNM</sequence>
<reference evidence="8" key="1">
    <citation type="submission" date="2020-06" db="EMBL/GenBank/DDBJ databases">
        <authorList>
            <person name="Onetto C."/>
        </authorList>
    </citation>
    <scope>NUCLEOTIDE SEQUENCE</scope>
</reference>
<comment type="similarity">
    <text evidence="2">Belongs to the FAD-binding monooxygenase family.</text>
</comment>
<keyword evidence="4" id="KW-0274">FAD</keyword>
<keyword evidence="5" id="KW-0521">NADP</keyword>
<evidence type="ECO:0000256" key="4">
    <source>
        <dbReference type="ARBA" id="ARBA00022827"/>
    </source>
</evidence>
<dbReference type="InterPro" id="IPR036188">
    <property type="entry name" value="FAD/NAD-bd_sf"/>
</dbReference>